<evidence type="ECO:0000256" key="4">
    <source>
        <dbReference type="ARBA" id="ARBA00022816"/>
    </source>
</evidence>
<gene>
    <name evidence="11" type="ORF">TWF696_009815</name>
</gene>
<evidence type="ECO:0000256" key="9">
    <source>
        <dbReference type="RuleBase" id="RU365073"/>
    </source>
</evidence>
<keyword evidence="3 9" id="KW-0813">Transport</keyword>
<evidence type="ECO:0000256" key="1">
    <source>
        <dbReference type="ARBA" id="ARBA00004567"/>
    </source>
</evidence>
<keyword evidence="12" id="KW-1185">Reference proteome</keyword>
<evidence type="ECO:0000256" key="7">
    <source>
        <dbReference type="ARBA" id="ARBA00023132"/>
    </source>
</evidence>
<feature type="compositionally biased region" description="Basic and acidic residues" evidence="10">
    <location>
        <begin position="24"/>
        <end position="43"/>
    </location>
</feature>
<keyword evidence="7 9" id="KW-0906">Nuclear pore complex</keyword>
<evidence type="ECO:0000313" key="11">
    <source>
        <dbReference type="EMBL" id="KAK6339019.1"/>
    </source>
</evidence>
<comment type="subcellular location">
    <subcellularLocation>
        <location evidence="1 9">Nucleus</location>
        <location evidence="1 9">Nuclear pore complex</location>
    </subcellularLocation>
</comment>
<name>A0AAV9UDW5_9PEZI</name>
<dbReference type="AlphaFoldDB" id="A0AAV9UDW5"/>
<comment type="similarity">
    <text evidence="2 9">Belongs to the nucleoporin Nup85 family.</text>
</comment>
<keyword evidence="4 9" id="KW-0509">mRNA transport</keyword>
<evidence type="ECO:0000256" key="8">
    <source>
        <dbReference type="ARBA" id="ARBA00023242"/>
    </source>
</evidence>
<organism evidence="11 12">
    <name type="scientific">Orbilia brochopaga</name>
    <dbReference type="NCBI Taxonomy" id="3140254"/>
    <lineage>
        <taxon>Eukaryota</taxon>
        <taxon>Fungi</taxon>
        <taxon>Dikarya</taxon>
        <taxon>Ascomycota</taxon>
        <taxon>Pezizomycotina</taxon>
        <taxon>Orbiliomycetes</taxon>
        <taxon>Orbiliales</taxon>
        <taxon>Orbiliaceae</taxon>
        <taxon>Orbilia</taxon>
    </lineage>
</organism>
<comment type="function">
    <text evidence="9">Functions as a component of the nuclear pore complex (NPC).</text>
</comment>
<dbReference type="PANTHER" id="PTHR13373:SF21">
    <property type="entry name" value="NUCLEAR PORE COMPLEX PROTEIN NUP85"/>
    <property type="match status" value="1"/>
</dbReference>
<evidence type="ECO:0000256" key="6">
    <source>
        <dbReference type="ARBA" id="ARBA00023010"/>
    </source>
</evidence>
<keyword evidence="9" id="KW-0472">Membrane</keyword>
<accession>A0AAV9UDW5</accession>
<feature type="compositionally biased region" description="Acidic residues" evidence="10">
    <location>
        <begin position="62"/>
        <end position="72"/>
    </location>
</feature>
<feature type="region of interest" description="Disordered" evidence="10">
    <location>
        <begin position="20"/>
        <end position="72"/>
    </location>
</feature>
<keyword evidence="6 9" id="KW-0811">Translocation</keyword>
<dbReference type="InterPro" id="IPR011502">
    <property type="entry name" value="Nucleoporin_Nup85"/>
</dbReference>
<feature type="compositionally biased region" description="Acidic residues" evidence="10">
    <location>
        <begin position="44"/>
        <end position="55"/>
    </location>
</feature>
<protein>
    <recommendedName>
        <fullName evidence="9">Nuclear pore complex protein Nup85</fullName>
    </recommendedName>
</protein>
<evidence type="ECO:0000256" key="3">
    <source>
        <dbReference type="ARBA" id="ARBA00022448"/>
    </source>
</evidence>
<dbReference type="GO" id="GO:0017056">
    <property type="term" value="F:structural constituent of nuclear pore"/>
    <property type="evidence" value="ECO:0007669"/>
    <property type="project" value="TreeGrafter"/>
</dbReference>
<dbReference type="Pfam" id="PF07575">
    <property type="entry name" value="Nucleopor_Nup85"/>
    <property type="match status" value="1"/>
</dbReference>
<evidence type="ECO:0000256" key="2">
    <source>
        <dbReference type="ARBA" id="ARBA00005573"/>
    </source>
</evidence>
<dbReference type="PANTHER" id="PTHR13373">
    <property type="entry name" value="FROUNT PROTEIN-RELATED"/>
    <property type="match status" value="1"/>
</dbReference>
<comment type="caution">
    <text evidence="11">The sequence shown here is derived from an EMBL/GenBank/DDBJ whole genome shotgun (WGS) entry which is preliminary data.</text>
</comment>
<comment type="subunit">
    <text evidence="9">Component of the nuclear pore complex (NPC).</text>
</comment>
<dbReference type="GO" id="GO:0031080">
    <property type="term" value="C:nuclear pore outer ring"/>
    <property type="evidence" value="ECO:0007669"/>
    <property type="project" value="TreeGrafter"/>
</dbReference>
<keyword evidence="8 9" id="KW-0539">Nucleus</keyword>
<evidence type="ECO:0000256" key="10">
    <source>
        <dbReference type="SAM" id="MobiDB-lite"/>
    </source>
</evidence>
<sequence>MFNPISTSKSFSNLSASRSFSSYEHVDDDSHTFGDHQDEHDHDDGDFEYDEYDQEVDPHGDMDEDDEDEDELDEVIDDADFGEEVDADGDISITGDVGRLVPSKIIEPPEFILSLSNLMESSHAILEPFDDEDDEDDSTSALQNTQAPIGRHILSDTQRRLHLQRLSARLLNSLSNCSAGLNNERIDDALSLASLMLPLYFPQPMDQSAIDFKSDASLLREVSLPRPAPLVLIRWLDDHDKQPEPNSHLNVLQFLPNSALHYDFWPILQKLALRCRLDDLTHLIASPTWDIADGSQPGARNYPREAAHNLKRASKIVQDMIAQSPALRYVTGSKIAHKASRAAVTDDEGWDTSSLPWRMWRSKVARAIDEILRISQSEPGTAKPNVPEPQNDATRLFRSKPTTSSEATLIPHEISRELRIILQIFLGDKETILKTSDNWLEGVVGLAAFYDETGASGDGMEWDKFGRPGIGSRASNAYREDPLKKIAKCFHHVNEMFPLPAIRNLQSATGDVLAGRVPKALKFLAKKSLPVASAAAELFAWGGYFPSELGGKATRTNFLTNSVLGLLDQEADKENVKEKIISDYALALASLGVLHDAPDLVEGWEVGLATLRRTITPATRRAASKLIKSVELDVNNPARVERLVETCVKQGLVEEQKYVSESFAQKLLAAGQIGSSLLYFSRAGCNARIHNVMSRYVASSLRAGEPIPSERDLDDTFRELLTSPMALAKPEEDVLRREIAGFAALRSFYGSMSARRFEDAAMTLVVLTQSAGEKIDGGILHAAWESVLIPDNLAGLVYELLHAYGEDSKMLYEYLGNNEIFTVLSVVESLFLVGGQTLEAVQEEFVQVLESREAAAGLDFVEAVTALRTILGRTIATNWLKEESAKHLVF</sequence>
<dbReference type="GO" id="GO:0006406">
    <property type="term" value="P:mRNA export from nucleus"/>
    <property type="evidence" value="ECO:0007669"/>
    <property type="project" value="TreeGrafter"/>
</dbReference>
<dbReference type="Proteomes" id="UP001375240">
    <property type="component" value="Unassembled WGS sequence"/>
</dbReference>
<dbReference type="GO" id="GO:0031965">
    <property type="term" value="C:nuclear membrane"/>
    <property type="evidence" value="ECO:0007669"/>
    <property type="project" value="UniProtKB-UniRule"/>
</dbReference>
<reference evidence="11 12" key="1">
    <citation type="submission" date="2019-10" db="EMBL/GenBank/DDBJ databases">
        <authorList>
            <person name="Palmer J.M."/>
        </authorList>
    </citation>
    <scope>NUCLEOTIDE SEQUENCE [LARGE SCALE GENOMIC DNA]</scope>
    <source>
        <strain evidence="11 12">TWF696</strain>
    </source>
</reference>
<evidence type="ECO:0000313" key="12">
    <source>
        <dbReference type="Proteomes" id="UP001375240"/>
    </source>
</evidence>
<feature type="region of interest" description="Disordered" evidence="10">
    <location>
        <begin position="377"/>
        <end position="402"/>
    </location>
</feature>
<proteinExistence type="inferred from homology"/>
<dbReference type="EMBL" id="JAVHNQ010000009">
    <property type="protein sequence ID" value="KAK6339019.1"/>
    <property type="molecule type" value="Genomic_DNA"/>
</dbReference>
<keyword evidence="5 9" id="KW-0653">Protein transport</keyword>
<dbReference type="GO" id="GO:0006606">
    <property type="term" value="P:protein import into nucleus"/>
    <property type="evidence" value="ECO:0007669"/>
    <property type="project" value="TreeGrafter"/>
</dbReference>
<evidence type="ECO:0000256" key="5">
    <source>
        <dbReference type="ARBA" id="ARBA00022927"/>
    </source>
</evidence>
<dbReference type="GO" id="GO:0045893">
    <property type="term" value="P:positive regulation of DNA-templated transcription"/>
    <property type="evidence" value="ECO:0007669"/>
    <property type="project" value="TreeGrafter"/>
</dbReference>